<evidence type="ECO:0000313" key="4">
    <source>
        <dbReference type="EMBL" id="KAJ6223923.1"/>
    </source>
</evidence>
<organism evidence="4 5">
    <name type="scientific">Blomia tropicalis</name>
    <name type="common">Mite</name>
    <dbReference type="NCBI Taxonomy" id="40697"/>
    <lineage>
        <taxon>Eukaryota</taxon>
        <taxon>Metazoa</taxon>
        <taxon>Ecdysozoa</taxon>
        <taxon>Arthropoda</taxon>
        <taxon>Chelicerata</taxon>
        <taxon>Arachnida</taxon>
        <taxon>Acari</taxon>
        <taxon>Acariformes</taxon>
        <taxon>Sarcoptiformes</taxon>
        <taxon>Astigmata</taxon>
        <taxon>Glycyphagoidea</taxon>
        <taxon>Echimyopodidae</taxon>
        <taxon>Blomia</taxon>
    </lineage>
</organism>
<dbReference type="Gene3D" id="3.40.50.2000">
    <property type="entry name" value="Glycogen Phosphorylase B"/>
    <property type="match status" value="2"/>
</dbReference>
<dbReference type="GO" id="GO:0008194">
    <property type="term" value="F:UDP-glycosyltransferase activity"/>
    <property type="evidence" value="ECO:0007669"/>
    <property type="project" value="InterPro"/>
</dbReference>
<dbReference type="InterPro" id="IPR011009">
    <property type="entry name" value="Kinase-like_dom_sf"/>
</dbReference>
<dbReference type="SUPFAM" id="SSF53756">
    <property type="entry name" value="UDP-Glycosyltransferase/glycogen phosphorylase"/>
    <property type="match status" value="1"/>
</dbReference>
<dbReference type="PANTHER" id="PTHR48043">
    <property type="entry name" value="EG:EG0003.4 PROTEIN-RELATED"/>
    <property type="match status" value="1"/>
</dbReference>
<evidence type="ECO:0000256" key="1">
    <source>
        <dbReference type="ARBA" id="ARBA00009995"/>
    </source>
</evidence>
<comment type="caution">
    <text evidence="4">The sequence shown here is derived from an EMBL/GenBank/DDBJ whole genome shotgun (WGS) entry which is preliminary data.</text>
</comment>
<keyword evidence="2" id="KW-0328">Glycosyltransferase</keyword>
<dbReference type="PANTHER" id="PTHR48043:SF145">
    <property type="entry name" value="FI06409P-RELATED"/>
    <property type="match status" value="1"/>
</dbReference>
<evidence type="ECO:0000256" key="3">
    <source>
        <dbReference type="ARBA" id="ARBA00022679"/>
    </source>
</evidence>
<reference evidence="4" key="1">
    <citation type="submission" date="2022-12" db="EMBL/GenBank/DDBJ databases">
        <title>Genome assemblies of Blomia tropicalis.</title>
        <authorList>
            <person name="Cui Y."/>
        </authorList>
    </citation>
    <scope>NUCLEOTIDE SEQUENCE</scope>
    <source>
        <tissue evidence="4">Adult mites</tissue>
    </source>
</reference>
<evidence type="ECO:0000313" key="5">
    <source>
        <dbReference type="Proteomes" id="UP001142055"/>
    </source>
</evidence>
<name>A0A9Q0MCU2_BLOTA</name>
<dbReference type="CDD" id="cd03784">
    <property type="entry name" value="GT1_Gtf-like"/>
    <property type="match status" value="1"/>
</dbReference>
<dbReference type="Proteomes" id="UP001142055">
    <property type="component" value="Chromosome 1"/>
</dbReference>
<dbReference type="InterPro" id="IPR002213">
    <property type="entry name" value="UDP_glucos_trans"/>
</dbReference>
<dbReference type="OMA" id="INANIPW"/>
<dbReference type="EMBL" id="JAPWDV010000001">
    <property type="protein sequence ID" value="KAJ6223923.1"/>
    <property type="molecule type" value="Genomic_DNA"/>
</dbReference>
<sequence>MKIMFHMMDLVGPQNACIGLGQILIRRGHEVYFLGNEKFCPKFERYGFKLCPMRESESRVNLSEENPVKQFIQFMIDNGIFTYKPIIEKMQILAPKKNGDIYAKCVDFQPQAKRYLEEIKPDFLVIDSDIIMPCLINANIPWALLFCSNPVGCFDSDQLPPFTSGLPIDGDRSEWDKYRQVSNVAHFQMTIDFQNKLSDMFNYPRVEGQRFVPHSPYLNIYQYPAELDYDDVIKIPDNFVRVDAFCREEAGSFTVPEKLRSKMSPGDKLIFLSLGSMGSCDIALMKKIVAILSKTKHYYIVAKGLLHDQYDLPDNMWGEAVVPQTKVLPLVDLVIMHGGNNTLTEAFSFGKPTIVLPIFYDQPDNAQRVQDKRFGIRIDTYRFEEDDLLNAIETILADDELKQRLADASKRIQTTNSKELACIAIENTILKLDVSNSQSSDVKFIDFDYSNYSYRGTDLGRYFVDCAQPEQFHSNDLIADDEMIQFLQWYHQESCLIHGEEYANDERNSVECLWNEAKLFAMFSFMVDVIFCIYMANEKFKLNNVEQMESFLLLSDQRYQGYLKYRKRFFPQ</sequence>
<keyword evidence="5" id="KW-1185">Reference proteome</keyword>
<evidence type="ECO:0000256" key="2">
    <source>
        <dbReference type="ARBA" id="ARBA00022676"/>
    </source>
</evidence>
<dbReference type="SUPFAM" id="SSF56112">
    <property type="entry name" value="Protein kinase-like (PK-like)"/>
    <property type="match status" value="1"/>
</dbReference>
<dbReference type="InterPro" id="IPR050271">
    <property type="entry name" value="UDP-glycosyltransferase"/>
</dbReference>
<dbReference type="AlphaFoldDB" id="A0A9Q0MCU2"/>
<accession>A0A9Q0MCU2</accession>
<dbReference type="Pfam" id="PF00201">
    <property type="entry name" value="UDPGT"/>
    <property type="match status" value="1"/>
</dbReference>
<evidence type="ECO:0008006" key="6">
    <source>
        <dbReference type="Google" id="ProtNLM"/>
    </source>
</evidence>
<comment type="similarity">
    <text evidence="1">Belongs to the UDP-glycosyltransferase family.</text>
</comment>
<gene>
    <name evidence="4" type="ORF">RDWZM_002468</name>
</gene>
<proteinExistence type="inferred from homology"/>
<dbReference type="Pfam" id="PF01633">
    <property type="entry name" value="Choline_kinase"/>
    <property type="match status" value="1"/>
</dbReference>
<keyword evidence="3" id="KW-0808">Transferase</keyword>
<protein>
    <recommendedName>
        <fullName evidence="6">UDP-glycosyltransferase</fullName>
    </recommendedName>
</protein>